<proteinExistence type="predicted"/>
<dbReference type="EMBL" id="VSSQ01007396">
    <property type="protein sequence ID" value="MPM35784.1"/>
    <property type="molecule type" value="Genomic_DNA"/>
</dbReference>
<dbReference type="Gene3D" id="3.40.50.1820">
    <property type="entry name" value="alpha/beta hydrolase"/>
    <property type="match status" value="1"/>
</dbReference>
<dbReference type="SUPFAM" id="SSF53474">
    <property type="entry name" value="alpha/beta-Hydrolases"/>
    <property type="match status" value="1"/>
</dbReference>
<evidence type="ECO:0000313" key="3">
    <source>
        <dbReference type="EMBL" id="MPM35784.1"/>
    </source>
</evidence>
<organism evidence="3">
    <name type="scientific">bioreactor metagenome</name>
    <dbReference type="NCBI Taxonomy" id="1076179"/>
    <lineage>
        <taxon>unclassified sequences</taxon>
        <taxon>metagenomes</taxon>
        <taxon>ecological metagenomes</taxon>
    </lineage>
</organism>
<dbReference type="GO" id="GO:0070205">
    <property type="term" value="F:2-succinyl-6-hydroxy-2,4-cyclohexadiene-1-carboxylate synthase activity"/>
    <property type="evidence" value="ECO:0007669"/>
    <property type="project" value="UniProtKB-EC"/>
</dbReference>
<dbReference type="InterPro" id="IPR050266">
    <property type="entry name" value="AB_hydrolase_sf"/>
</dbReference>
<dbReference type="GO" id="GO:0016787">
    <property type="term" value="F:hydrolase activity"/>
    <property type="evidence" value="ECO:0007669"/>
    <property type="project" value="UniProtKB-KW"/>
</dbReference>
<dbReference type="InterPro" id="IPR000073">
    <property type="entry name" value="AB_hydrolase_1"/>
</dbReference>
<dbReference type="AlphaFoldDB" id="A0A644ZD17"/>
<dbReference type="PANTHER" id="PTHR43798">
    <property type="entry name" value="MONOACYLGLYCEROL LIPASE"/>
    <property type="match status" value="1"/>
</dbReference>
<evidence type="ECO:0000256" key="1">
    <source>
        <dbReference type="ARBA" id="ARBA00022801"/>
    </source>
</evidence>
<dbReference type="InterPro" id="IPR029058">
    <property type="entry name" value="AB_hydrolase_fold"/>
</dbReference>
<dbReference type="PANTHER" id="PTHR43798:SF31">
    <property type="entry name" value="AB HYDROLASE SUPERFAMILY PROTEIN YCLE"/>
    <property type="match status" value="1"/>
</dbReference>
<gene>
    <name evidence="3" type="primary">menH_26</name>
    <name evidence="3" type="ORF">SDC9_82378</name>
</gene>
<accession>A0A644ZD17</accession>
<sequence>MYIEQRPARQLRTPVRNMHYNVRVWGDPDAPATGSLPPLVMVHGWMDVSASYQFVVDAFSSAFAEGRLIIAPDWRGFGHSMPEHPVDHYVFADYLADLDRLIDHFSPHAPVDLVGHSMGGNVSMMYAGARAGRIRRLVNLEGFGLAATQPSQAPARYAQWMDELRQYERGEMTLKPYDSQDGVALRLMKTNPRIGADKAQWLAQHWAQPDAQGLWHILGAAAHKVVTPMLFRADEMLALYEAIAAPVLSIEAEENHIAKWSDGAYSLAEYHQRLGRVHDVRSARVMNAGHMLHHDQPEAVAHLIEEFLS</sequence>
<dbReference type="PRINTS" id="PR00111">
    <property type="entry name" value="ABHYDROLASE"/>
</dbReference>
<reference evidence="3" key="1">
    <citation type="submission" date="2019-08" db="EMBL/GenBank/DDBJ databases">
        <authorList>
            <person name="Kucharzyk K."/>
            <person name="Murdoch R.W."/>
            <person name="Higgins S."/>
            <person name="Loffler F."/>
        </authorList>
    </citation>
    <scope>NUCLEOTIDE SEQUENCE</scope>
</reference>
<name>A0A644ZD17_9ZZZZ</name>
<keyword evidence="1" id="KW-0378">Hydrolase</keyword>
<feature type="domain" description="AB hydrolase-1" evidence="2">
    <location>
        <begin position="37"/>
        <end position="296"/>
    </location>
</feature>
<protein>
    <submittedName>
        <fullName evidence="3">2-succinyl-6-hydroxy-2, 4-cyclohexadiene-1-carboxylate synthase</fullName>
        <ecNumber evidence="3">4.2.99.20</ecNumber>
    </submittedName>
</protein>
<dbReference type="GO" id="GO:0016020">
    <property type="term" value="C:membrane"/>
    <property type="evidence" value="ECO:0007669"/>
    <property type="project" value="TreeGrafter"/>
</dbReference>
<evidence type="ECO:0000259" key="2">
    <source>
        <dbReference type="Pfam" id="PF00561"/>
    </source>
</evidence>
<dbReference type="EC" id="4.2.99.20" evidence="3"/>
<keyword evidence="3" id="KW-0456">Lyase</keyword>
<comment type="caution">
    <text evidence="3">The sequence shown here is derived from an EMBL/GenBank/DDBJ whole genome shotgun (WGS) entry which is preliminary data.</text>
</comment>
<dbReference type="InterPro" id="IPR000639">
    <property type="entry name" value="Epox_hydrolase-like"/>
</dbReference>
<dbReference type="PRINTS" id="PR00412">
    <property type="entry name" value="EPOXHYDRLASE"/>
</dbReference>
<dbReference type="Pfam" id="PF00561">
    <property type="entry name" value="Abhydrolase_1"/>
    <property type="match status" value="1"/>
</dbReference>